<organism evidence="12">
    <name type="scientific">Archaeoglobus fulgidus</name>
    <dbReference type="NCBI Taxonomy" id="2234"/>
    <lineage>
        <taxon>Archaea</taxon>
        <taxon>Methanobacteriati</taxon>
        <taxon>Methanobacteriota</taxon>
        <taxon>Archaeoglobi</taxon>
        <taxon>Archaeoglobales</taxon>
        <taxon>Archaeoglobaceae</taxon>
        <taxon>Archaeoglobus</taxon>
    </lineage>
</organism>
<keyword evidence="5 9" id="KW-0271">Exosome</keyword>
<dbReference type="GO" id="GO:0016075">
    <property type="term" value="P:rRNA catabolic process"/>
    <property type="evidence" value="ECO:0007669"/>
    <property type="project" value="TreeGrafter"/>
</dbReference>
<evidence type="ECO:0000259" key="10">
    <source>
        <dbReference type="Pfam" id="PF01138"/>
    </source>
</evidence>
<proteinExistence type="inferred from homology"/>
<keyword evidence="2 9" id="KW-0963">Cytoplasm</keyword>
<keyword evidence="3 9" id="KW-0540">Nuclease</keyword>
<comment type="subcellular location">
    <subcellularLocation>
        <location evidence="1 9">Cytoplasm</location>
    </subcellularLocation>
</comment>
<dbReference type="GO" id="GO:0000956">
    <property type="term" value="P:nuclear-transcribed mRNA catabolic process"/>
    <property type="evidence" value="ECO:0007669"/>
    <property type="project" value="UniProtKB-ARBA"/>
</dbReference>
<name>A0A7C3MEI4_ARCFL</name>
<dbReference type="PANTHER" id="PTHR11953:SF0">
    <property type="entry name" value="EXOSOME COMPLEX COMPONENT RRP41"/>
    <property type="match status" value="1"/>
</dbReference>
<comment type="function">
    <text evidence="9">Catalytic component of the exosome, which is a complex involved in RNA degradation. Has 3'-&gt;5' exoribonuclease activity. Can also synthesize heteropolymeric RNA-tails.</text>
</comment>
<dbReference type="Pfam" id="PF01138">
    <property type="entry name" value="RNase_PH"/>
    <property type="match status" value="1"/>
</dbReference>
<evidence type="ECO:0000256" key="3">
    <source>
        <dbReference type="ARBA" id="ARBA00022722"/>
    </source>
</evidence>
<evidence type="ECO:0000256" key="6">
    <source>
        <dbReference type="ARBA" id="ARBA00022839"/>
    </source>
</evidence>
<dbReference type="SUPFAM" id="SSF55666">
    <property type="entry name" value="Ribonuclease PH domain 2-like"/>
    <property type="match status" value="1"/>
</dbReference>
<dbReference type="FunFam" id="3.30.230.70:FF:000004">
    <property type="entry name" value="Exosome complex component Rrp41"/>
    <property type="match status" value="1"/>
</dbReference>
<dbReference type="AlphaFoldDB" id="A0A7C3MEI4"/>
<dbReference type="EC" id="3.1.13.-" evidence="9"/>
<dbReference type="GO" id="GO:0003723">
    <property type="term" value="F:RNA binding"/>
    <property type="evidence" value="ECO:0007669"/>
    <property type="project" value="TreeGrafter"/>
</dbReference>
<evidence type="ECO:0000313" key="12">
    <source>
        <dbReference type="EMBL" id="HFW31576.1"/>
    </source>
</evidence>
<evidence type="ECO:0000256" key="5">
    <source>
        <dbReference type="ARBA" id="ARBA00022835"/>
    </source>
</evidence>
<evidence type="ECO:0000256" key="7">
    <source>
        <dbReference type="ARBA" id="ARBA00058924"/>
    </source>
</evidence>
<accession>A0A7C3MEI4</accession>
<dbReference type="InterPro" id="IPR001247">
    <property type="entry name" value="ExoRNase_PH_dom1"/>
</dbReference>
<dbReference type="InterPro" id="IPR036345">
    <property type="entry name" value="ExoRNase_PH_dom2_sf"/>
</dbReference>
<dbReference type="Pfam" id="PF03725">
    <property type="entry name" value="RNase_PH_C"/>
    <property type="match status" value="1"/>
</dbReference>
<dbReference type="CDD" id="cd11366">
    <property type="entry name" value="RNase_PH_archRRP41"/>
    <property type="match status" value="1"/>
</dbReference>
<comment type="similarity">
    <text evidence="9">Belongs to the RNase PH family. Rrp41 subfamily.</text>
</comment>
<evidence type="ECO:0000256" key="9">
    <source>
        <dbReference type="HAMAP-Rule" id="MF_00591"/>
    </source>
</evidence>
<dbReference type="GO" id="GO:0000175">
    <property type="term" value="F:3'-5'-RNA exonuclease activity"/>
    <property type="evidence" value="ECO:0007669"/>
    <property type="project" value="UniProtKB-UniRule"/>
</dbReference>
<dbReference type="GO" id="GO:0000177">
    <property type="term" value="C:cytoplasmic exosome (RNase complex)"/>
    <property type="evidence" value="ECO:0007669"/>
    <property type="project" value="TreeGrafter"/>
</dbReference>
<sequence length="258" mass="28994">MSEFNEKPERLIVDGLRLDGRRFDELRPIKIEASVLKRADGSCYLEMGKNKVIAAVFGPREVHPRHLQDPSKAVIRYRYNMAPFSVEERKRPGPDRRSVEISKVSKEAFEAVIMKELFPRSAIDIFVEVLQADAGSRTACLNAASVALVDAGVPMKGMITSVAVGKADGHLILDPMKEEDNFGEADMPFAFLIRNGRIESIALLQMDGRMTRDEIRQAIELAKKGALQIYQMQREAILRRYIKVGEEMDEIAEGDEDA</sequence>
<dbReference type="PANTHER" id="PTHR11953">
    <property type="entry name" value="EXOSOME COMPLEX COMPONENT"/>
    <property type="match status" value="1"/>
</dbReference>
<evidence type="ECO:0000256" key="1">
    <source>
        <dbReference type="ARBA" id="ARBA00004496"/>
    </source>
</evidence>
<dbReference type="InterPro" id="IPR015847">
    <property type="entry name" value="ExoRNase_PH_dom2"/>
</dbReference>
<dbReference type="NCBIfam" id="TIGR02065">
    <property type="entry name" value="ECX1"/>
    <property type="match status" value="1"/>
</dbReference>
<evidence type="ECO:0000256" key="2">
    <source>
        <dbReference type="ARBA" id="ARBA00022490"/>
    </source>
</evidence>
<evidence type="ECO:0000313" key="13">
    <source>
        <dbReference type="EMBL" id="HGF86937.1"/>
    </source>
</evidence>
<comment type="function">
    <text evidence="7">Catalytic component of the exosome, which is a complex involved in RNA degradation. Has 3'-&gt;5' exoribonuclease activity. Can also synthesize heteromeric RNA-tails.</text>
</comment>
<dbReference type="InterPro" id="IPR050080">
    <property type="entry name" value="RNase_PH"/>
</dbReference>
<evidence type="ECO:0000259" key="11">
    <source>
        <dbReference type="Pfam" id="PF03725"/>
    </source>
</evidence>
<dbReference type="EMBL" id="DSQD01000015">
    <property type="protein sequence ID" value="HGF86937.1"/>
    <property type="molecule type" value="Genomic_DNA"/>
</dbReference>
<dbReference type="HAMAP" id="MF_00591">
    <property type="entry name" value="Exosome_Rrp41"/>
    <property type="match status" value="1"/>
</dbReference>
<dbReference type="GO" id="GO:0010467">
    <property type="term" value="P:gene expression"/>
    <property type="evidence" value="ECO:0007669"/>
    <property type="project" value="UniProtKB-ARBA"/>
</dbReference>
<protein>
    <recommendedName>
        <fullName evidence="9">Exosome complex component Rrp41</fullName>
        <ecNumber evidence="9">3.1.13.-</ecNumber>
    </recommendedName>
</protein>
<reference evidence="12" key="1">
    <citation type="journal article" date="2020" name="mSystems">
        <title>Genome- and Community-Level Interaction Insights into Carbon Utilization and Element Cycling Functions of Hydrothermarchaeota in Hydrothermal Sediment.</title>
        <authorList>
            <person name="Zhou Z."/>
            <person name="Liu Y."/>
            <person name="Xu W."/>
            <person name="Pan J."/>
            <person name="Luo Z.H."/>
            <person name="Li M."/>
        </authorList>
    </citation>
    <scope>NUCLEOTIDE SEQUENCE [LARGE SCALE GENOMIC DNA]</scope>
    <source>
        <strain evidence="13">SpSt-38</strain>
        <strain evidence="12">SpSt-87</strain>
    </source>
</reference>
<dbReference type="Gene3D" id="3.30.230.70">
    <property type="entry name" value="GHMP Kinase, N-terminal domain"/>
    <property type="match status" value="1"/>
</dbReference>
<dbReference type="InterPro" id="IPR027408">
    <property type="entry name" value="PNPase/RNase_PH_dom_sf"/>
</dbReference>
<keyword evidence="4 9" id="KW-0378">Hydrolase</keyword>
<comment type="caution">
    <text evidence="12">The sequence shown here is derived from an EMBL/GenBank/DDBJ whole genome shotgun (WGS) entry which is preliminary data.</text>
</comment>
<keyword evidence="6 9" id="KW-0269">Exonuclease</keyword>
<dbReference type="InterPro" id="IPR011807">
    <property type="entry name" value="Rrp41"/>
</dbReference>
<feature type="domain" description="Exoribonuclease phosphorolytic" evidence="10">
    <location>
        <begin position="25"/>
        <end position="154"/>
    </location>
</feature>
<gene>
    <name evidence="9" type="primary">rrp41</name>
    <name evidence="13" type="ORF">ENR21_00440</name>
    <name evidence="12" type="ORF">ENW66_01290</name>
</gene>
<evidence type="ECO:0000256" key="8">
    <source>
        <dbReference type="ARBA" id="ARBA00062149"/>
    </source>
</evidence>
<evidence type="ECO:0000256" key="4">
    <source>
        <dbReference type="ARBA" id="ARBA00022801"/>
    </source>
</evidence>
<dbReference type="EMBL" id="DTLB01000006">
    <property type="protein sequence ID" value="HFW31576.1"/>
    <property type="molecule type" value="Genomic_DNA"/>
</dbReference>
<comment type="subunit">
    <text evidence="8 9">Component of the archaeal exosome complex. Forms a hexameric ring-like arrangement composed of 3 Rrp41-Rrp42 heterodimers. The hexameric ring associates with a trimer of Rrp4 and/or Csl4 subunits.</text>
</comment>
<feature type="domain" description="Exoribonuclease phosphorolytic" evidence="11">
    <location>
        <begin position="157"/>
        <end position="225"/>
    </location>
</feature>
<dbReference type="SUPFAM" id="SSF54211">
    <property type="entry name" value="Ribosomal protein S5 domain 2-like"/>
    <property type="match status" value="1"/>
</dbReference>
<dbReference type="InterPro" id="IPR020568">
    <property type="entry name" value="Ribosomal_Su5_D2-typ_SF"/>
</dbReference>